<evidence type="ECO:0000313" key="1">
    <source>
        <dbReference type="EMBL" id="AZL74803.1"/>
    </source>
</evidence>
<dbReference type="EMBL" id="CP034337">
    <property type="protein sequence ID" value="AZL74803.1"/>
    <property type="molecule type" value="Genomic_DNA"/>
</dbReference>
<evidence type="ECO:0000313" key="2">
    <source>
        <dbReference type="Proteomes" id="UP000272622"/>
    </source>
</evidence>
<dbReference type="RefSeq" id="WP_125464826.1">
    <property type="nucleotide sequence ID" value="NZ_CP034337.1"/>
</dbReference>
<protein>
    <submittedName>
        <fullName evidence="1">Uncharacterized protein</fullName>
    </submittedName>
</protein>
<proteinExistence type="predicted"/>
<sequence length="98" mass="11280">MSDIKTARKDATASNRSLKEQAWPSVAHYRRTNMPENTEIRREAQHISFKFAPPSQARFIVVPAGVAFFHITERTTGRVRGFRQRHQDACELARQLEA</sequence>
<gene>
    <name evidence="1" type="ORF">EI693_17675</name>
</gene>
<accession>A0ABN5TI32</accession>
<name>A0ABN5TI32_9PSED</name>
<dbReference type="Proteomes" id="UP000272622">
    <property type="component" value="Chromosome"/>
</dbReference>
<organism evidence="1 2">
    <name type="scientific">Pseudomonas oryziphila</name>
    <dbReference type="NCBI Taxonomy" id="2894079"/>
    <lineage>
        <taxon>Bacteria</taxon>
        <taxon>Pseudomonadati</taxon>
        <taxon>Pseudomonadota</taxon>
        <taxon>Gammaproteobacteria</taxon>
        <taxon>Pseudomonadales</taxon>
        <taxon>Pseudomonadaceae</taxon>
        <taxon>Pseudomonas</taxon>
    </lineage>
</organism>
<keyword evidence="2" id="KW-1185">Reference proteome</keyword>
<reference evidence="1 2" key="1">
    <citation type="submission" date="2018-12" db="EMBL/GenBank/DDBJ databases">
        <authorList>
            <person name="Li S."/>
            <person name="Yang R."/>
            <person name="Chen G."/>
            <person name="Zou L."/>
            <person name="Zhang C."/>
            <person name="Chen Y."/>
            <person name="Liu Z."/>
            <person name="Li Y."/>
            <person name="Yan Y."/>
            <person name="Huang M."/>
            <person name="Chen T."/>
        </authorList>
    </citation>
    <scope>NUCLEOTIDE SEQUENCE [LARGE SCALE GENOMIC DNA]</scope>
    <source>
        <strain evidence="1 2">2014</strain>
    </source>
</reference>